<dbReference type="PANTHER" id="PTHR10000:SF53">
    <property type="entry name" value="5-AMINO-6-(5-PHOSPHO-D-RIBITYLAMINO)URACIL PHOSPHATASE YBJI-RELATED"/>
    <property type="match status" value="1"/>
</dbReference>
<dbReference type="NCBIfam" id="TIGR00099">
    <property type="entry name" value="Cof-subfamily"/>
    <property type="match status" value="1"/>
</dbReference>
<dbReference type="GO" id="GO:0000287">
    <property type="term" value="F:magnesium ion binding"/>
    <property type="evidence" value="ECO:0007669"/>
    <property type="project" value="UniProtKB-ARBA"/>
</dbReference>
<evidence type="ECO:0000256" key="1">
    <source>
        <dbReference type="ARBA" id="ARBA00022723"/>
    </source>
</evidence>
<evidence type="ECO:0000256" key="2">
    <source>
        <dbReference type="ARBA" id="ARBA00022801"/>
    </source>
</evidence>
<keyword evidence="2 3" id="KW-0378">Hydrolase</keyword>
<keyword evidence="1" id="KW-0479">Metal-binding</keyword>
<dbReference type="InterPro" id="IPR000150">
    <property type="entry name" value="Cof"/>
</dbReference>
<dbReference type="GO" id="GO:0016791">
    <property type="term" value="F:phosphatase activity"/>
    <property type="evidence" value="ECO:0007669"/>
    <property type="project" value="TreeGrafter"/>
</dbReference>
<dbReference type="OrthoDB" id="3180855at2"/>
<dbReference type="PANTHER" id="PTHR10000">
    <property type="entry name" value="PHOSPHOSERINE PHOSPHATASE"/>
    <property type="match status" value="1"/>
</dbReference>
<accession>A0A0M2F170</accession>
<dbReference type="Proteomes" id="UP000029435">
    <property type="component" value="Unassembled WGS sequence"/>
</dbReference>
<dbReference type="InterPro" id="IPR006379">
    <property type="entry name" value="HAD-SF_hydro_IIB"/>
</dbReference>
<name>A0A0M2F170_9GAMM</name>
<dbReference type="AlphaFoldDB" id="A0A0M2F170"/>
<dbReference type="RefSeq" id="WP_039314430.1">
    <property type="nucleotide sequence ID" value="NZ_JQOD01000002.1"/>
</dbReference>
<dbReference type="SFLD" id="SFLDG01140">
    <property type="entry name" value="C2.B:_Phosphomannomutase_and_P"/>
    <property type="match status" value="1"/>
</dbReference>
<dbReference type="NCBIfam" id="TIGR01484">
    <property type="entry name" value="HAD-SF-IIB"/>
    <property type="match status" value="1"/>
</dbReference>
<dbReference type="SFLD" id="SFLDS00003">
    <property type="entry name" value="Haloacid_Dehalogenase"/>
    <property type="match status" value="1"/>
</dbReference>
<dbReference type="InterPro" id="IPR023214">
    <property type="entry name" value="HAD_sf"/>
</dbReference>
<dbReference type="GO" id="GO:0005829">
    <property type="term" value="C:cytosol"/>
    <property type="evidence" value="ECO:0007669"/>
    <property type="project" value="TreeGrafter"/>
</dbReference>
<evidence type="ECO:0000313" key="3">
    <source>
        <dbReference type="EMBL" id="KGA33749.1"/>
    </source>
</evidence>
<evidence type="ECO:0000313" key="4">
    <source>
        <dbReference type="Proteomes" id="UP000029435"/>
    </source>
</evidence>
<dbReference type="SUPFAM" id="SSF56784">
    <property type="entry name" value="HAD-like"/>
    <property type="match status" value="1"/>
</dbReference>
<proteinExistence type="predicted"/>
<gene>
    <name evidence="3" type="ORF">KU74_09675</name>
</gene>
<comment type="caution">
    <text evidence="3">The sequence shown here is derived from an EMBL/GenBank/DDBJ whole genome shotgun (WGS) entry which is preliminary data.</text>
</comment>
<dbReference type="Gene3D" id="3.40.50.1000">
    <property type="entry name" value="HAD superfamily/HAD-like"/>
    <property type="match status" value="1"/>
</dbReference>
<dbReference type="PROSITE" id="PS01229">
    <property type="entry name" value="COF_2"/>
    <property type="match status" value="1"/>
</dbReference>
<sequence>MIKLVITDLDGTFLHSDGDYNRALFADAYALMKEKGVRFAVCTGKQCERIEALFGDDAKDIWILGDSATRIKYQGEYVYQSLIKNRLALSLIGVLESVDDRHVVIGCTPRGAMVKETIDPALLEKVKKSYTNVTLIPSFAAVTDDFVKITVYDPEGHCHETAKYLDAFHDHVYIVVSEAAWIDIADVGVHKGHTVDILQEKLAITPEETMVFGDGLNDIELMSRAAYSFAMRNAFEETKAAANFIAPSNDDDGVLKTIKLLLS</sequence>
<protein>
    <submittedName>
        <fullName evidence="3">Hydrolase</fullName>
    </submittedName>
</protein>
<dbReference type="InterPro" id="IPR036412">
    <property type="entry name" value="HAD-like_sf"/>
</dbReference>
<dbReference type="EMBL" id="JQOD01000002">
    <property type="protein sequence ID" value="KGA33749.1"/>
    <property type="molecule type" value="Genomic_DNA"/>
</dbReference>
<dbReference type="Pfam" id="PF08282">
    <property type="entry name" value="Hydrolase_3"/>
    <property type="match status" value="1"/>
</dbReference>
<organism evidence="3 4">
    <name type="scientific">Pectobacterium brasiliense</name>
    <dbReference type="NCBI Taxonomy" id="180957"/>
    <lineage>
        <taxon>Bacteria</taxon>
        <taxon>Pseudomonadati</taxon>
        <taxon>Pseudomonadota</taxon>
        <taxon>Gammaproteobacteria</taxon>
        <taxon>Enterobacterales</taxon>
        <taxon>Pectobacteriaceae</taxon>
        <taxon>Pectobacterium</taxon>
    </lineage>
</organism>
<reference evidence="3 4" key="1">
    <citation type="submission" date="2014-08" db="EMBL/GenBank/DDBJ databases">
        <title>Genome sequences of NCPPB Pectobacterium isolates.</title>
        <authorList>
            <person name="Glover R.H."/>
            <person name="Sapp M."/>
            <person name="Elphinstone J."/>
        </authorList>
    </citation>
    <scope>NUCLEOTIDE SEQUENCE [LARGE SCALE GENOMIC DNA]</scope>
    <source>
        <strain evidence="3 4">LMG 21372</strain>
    </source>
</reference>
<dbReference type="Gene3D" id="3.30.1240.10">
    <property type="match status" value="1"/>
</dbReference>